<keyword evidence="4 17" id="KW-0677">Repeat</keyword>
<evidence type="ECO:0000256" key="1">
    <source>
        <dbReference type="ARBA" id="ARBA00004496"/>
    </source>
</evidence>
<evidence type="ECO:0000256" key="6">
    <source>
        <dbReference type="ARBA" id="ARBA00022763"/>
    </source>
</evidence>
<dbReference type="RefSeq" id="WP_107957860.1">
    <property type="nucleotide sequence ID" value="NZ_QAOG01000003.1"/>
</dbReference>
<dbReference type="Gene3D" id="1.20.1580.10">
    <property type="entry name" value="ABC transporter ATPase like domain"/>
    <property type="match status" value="3"/>
</dbReference>
<evidence type="ECO:0000259" key="18">
    <source>
        <dbReference type="PROSITE" id="PS50893"/>
    </source>
</evidence>
<comment type="caution">
    <text evidence="17">Lacks conserved residue(s) required for the propagation of feature annotation.</text>
</comment>
<feature type="binding site" evidence="17">
    <location>
        <begin position="658"/>
        <end position="665"/>
    </location>
    <ligand>
        <name>ATP</name>
        <dbReference type="ChEBI" id="CHEBI:30616"/>
    </ligand>
</feature>
<dbReference type="GO" id="GO:0005524">
    <property type="term" value="F:ATP binding"/>
    <property type="evidence" value="ECO:0007669"/>
    <property type="project" value="UniProtKB-UniRule"/>
</dbReference>
<proteinExistence type="inferred from homology"/>
<dbReference type="GO" id="GO:0009432">
    <property type="term" value="P:SOS response"/>
    <property type="evidence" value="ECO:0007669"/>
    <property type="project" value="UniProtKB-UniRule"/>
</dbReference>
<evidence type="ECO:0000256" key="11">
    <source>
        <dbReference type="ARBA" id="ARBA00022881"/>
    </source>
</evidence>
<comment type="caution">
    <text evidence="19">The sequence shown here is derived from an EMBL/GenBank/DDBJ whole genome shotgun (WGS) entry which is preliminary data.</text>
</comment>
<dbReference type="InterPro" id="IPR041552">
    <property type="entry name" value="UvrA_DNA-bd"/>
</dbReference>
<dbReference type="FunFam" id="3.40.50.300:FF:000028">
    <property type="entry name" value="UvrABC system protein A"/>
    <property type="match status" value="1"/>
</dbReference>
<keyword evidence="12 17" id="KW-0238">DNA-binding</keyword>
<evidence type="ECO:0000256" key="17">
    <source>
        <dbReference type="HAMAP-Rule" id="MF_00205"/>
    </source>
</evidence>
<dbReference type="GO" id="GO:0005737">
    <property type="term" value="C:cytoplasm"/>
    <property type="evidence" value="ECO:0007669"/>
    <property type="project" value="UniProtKB-SubCell"/>
</dbReference>
<evidence type="ECO:0000256" key="3">
    <source>
        <dbReference type="ARBA" id="ARBA00022723"/>
    </source>
</evidence>
<keyword evidence="11 17" id="KW-0267">Excision nuclease</keyword>
<organism evidence="19 20">
    <name type="scientific">Sphingomonas aurantiaca</name>
    <dbReference type="NCBI Taxonomy" id="185949"/>
    <lineage>
        <taxon>Bacteria</taxon>
        <taxon>Pseudomonadati</taxon>
        <taxon>Pseudomonadota</taxon>
        <taxon>Alphaproteobacteria</taxon>
        <taxon>Sphingomonadales</taxon>
        <taxon>Sphingomonadaceae</taxon>
        <taxon>Sphingomonas</taxon>
    </lineage>
</organism>
<keyword evidence="20" id="KW-1185">Reference proteome</keyword>
<evidence type="ECO:0000256" key="15">
    <source>
        <dbReference type="ARBA" id="ARBA00039316"/>
    </source>
</evidence>
<dbReference type="GO" id="GO:0008270">
    <property type="term" value="F:zinc ion binding"/>
    <property type="evidence" value="ECO:0007669"/>
    <property type="project" value="UniProtKB-UniRule"/>
</dbReference>
<dbReference type="GO" id="GO:0009380">
    <property type="term" value="C:excinuclease repair complex"/>
    <property type="evidence" value="ECO:0007669"/>
    <property type="project" value="InterPro"/>
</dbReference>
<keyword evidence="17" id="KW-0742">SOS response</keyword>
<dbReference type="GO" id="GO:0006289">
    <property type="term" value="P:nucleotide-excision repair"/>
    <property type="evidence" value="ECO:0007669"/>
    <property type="project" value="UniProtKB-UniRule"/>
</dbReference>
<keyword evidence="7 17" id="KW-0228">DNA excision</keyword>
<keyword evidence="3 17" id="KW-0479">Metal-binding</keyword>
<keyword evidence="5 17" id="KW-0547">Nucleotide-binding</keyword>
<gene>
    <name evidence="17" type="primary">uvrA</name>
    <name evidence="19" type="ORF">C8J26_2135</name>
</gene>
<dbReference type="CDD" id="cd03270">
    <property type="entry name" value="ABC_UvrA_I"/>
    <property type="match status" value="1"/>
</dbReference>
<dbReference type="InterPro" id="IPR041102">
    <property type="entry name" value="UvrA_inter"/>
</dbReference>
<evidence type="ECO:0000256" key="13">
    <source>
        <dbReference type="ARBA" id="ARBA00023204"/>
    </source>
</evidence>
<dbReference type="EMBL" id="QAOG01000003">
    <property type="protein sequence ID" value="PTQ60423.1"/>
    <property type="molecule type" value="Genomic_DNA"/>
</dbReference>
<keyword evidence="8 17" id="KW-0863">Zinc-finger</keyword>
<reference evidence="19 20" key="1">
    <citation type="submission" date="2018-04" db="EMBL/GenBank/DDBJ databases">
        <title>Genomic Encyclopedia of Type Strains, Phase III (KMG-III): the genomes of soil and plant-associated and newly described type strains.</title>
        <authorList>
            <person name="Whitman W."/>
        </authorList>
    </citation>
    <scope>NUCLEOTIDE SEQUENCE [LARGE SCALE GENOMIC DNA]</scope>
    <source>
        <strain evidence="19 20">MA101b</strain>
    </source>
</reference>
<evidence type="ECO:0000256" key="2">
    <source>
        <dbReference type="ARBA" id="ARBA00022490"/>
    </source>
</evidence>
<comment type="subcellular location">
    <subcellularLocation>
        <location evidence="1 17">Cytoplasm</location>
    </subcellularLocation>
</comment>
<evidence type="ECO:0000256" key="9">
    <source>
        <dbReference type="ARBA" id="ARBA00022833"/>
    </source>
</evidence>
<evidence type="ECO:0000256" key="7">
    <source>
        <dbReference type="ARBA" id="ARBA00022769"/>
    </source>
</evidence>
<dbReference type="NCBIfam" id="TIGR00630">
    <property type="entry name" value="uvra"/>
    <property type="match status" value="1"/>
</dbReference>
<name>A0A2T5GM88_9SPHN</name>
<keyword evidence="2 17" id="KW-0963">Cytoplasm</keyword>
<feature type="domain" description="ABC transporter" evidence="18">
    <location>
        <begin position="622"/>
        <end position="954"/>
    </location>
</feature>
<dbReference type="GO" id="GO:0009381">
    <property type="term" value="F:excinuclease ABC activity"/>
    <property type="evidence" value="ECO:0007669"/>
    <property type="project" value="UniProtKB-UniRule"/>
</dbReference>
<dbReference type="SUPFAM" id="SSF52540">
    <property type="entry name" value="P-loop containing nucleoside triphosphate hydrolases"/>
    <property type="match status" value="2"/>
</dbReference>
<evidence type="ECO:0000313" key="19">
    <source>
        <dbReference type="EMBL" id="PTQ60423.1"/>
    </source>
</evidence>
<dbReference type="InterPro" id="IPR017871">
    <property type="entry name" value="ABC_transporter-like_CS"/>
</dbReference>
<dbReference type="Gene3D" id="3.30.190.20">
    <property type="match status" value="1"/>
</dbReference>
<dbReference type="GO" id="GO:0003677">
    <property type="term" value="F:DNA binding"/>
    <property type="evidence" value="ECO:0007669"/>
    <property type="project" value="UniProtKB-UniRule"/>
</dbReference>
<dbReference type="PANTHER" id="PTHR43152:SF3">
    <property type="entry name" value="UVRABC SYSTEM PROTEIN A"/>
    <property type="match status" value="1"/>
</dbReference>
<evidence type="ECO:0000256" key="10">
    <source>
        <dbReference type="ARBA" id="ARBA00022840"/>
    </source>
</evidence>
<dbReference type="InterPro" id="IPR003439">
    <property type="entry name" value="ABC_transporter-like_ATP-bd"/>
</dbReference>
<keyword evidence="10 17" id="KW-0067">ATP-binding</keyword>
<evidence type="ECO:0000256" key="4">
    <source>
        <dbReference type="ARBA" id="ARBA00022737"/>
    </source>
</evidence>
<dbReference type="Proteomes" id="UP000244189">
    <property type="component" value="Unassembled WGS sequence"/>
</dbReference>
<comment type="function">
    <text evidence="17">The UvrABC repair system catalyzes the recognition and processing of DNA lesions. UvrA is an ATPase and a DNA-binding protein. A damage recognition complex composed of 2 UvrA and 2 UvrB subunits scans DNA for abnormalities. When the presence of a lesion has been verified by UvrB, the UvrA molecules dissociate.</text>
</comment>
<keyword evidence="6 17" id="KW-0227">DNA damage</keyword>
<evidence type="ECO:0000256" key="8">
    <source>
        <dbReference type="ARBA" id="ARBA00022771"/>
    </source>
</evidence>
<comment type="similarity">
    <text evidence="14 17">Belongs to the ABC transporter superfamily. UvrA family.</text>
</comment>
<dbReference type="NCBIfam" id="NF001503">
    <property type="entry name" value="PRK00349.1"/>
    <property type="match status" value="1"/>
</dbReference>
<dbReference type="PROSITE" id="PS50893">
    <property type="entry name" value="ABC_TRANSPORTER_2"/>
    <property type="match status" value="2"/>
</dbReference>
<feature type="binding site" evidence="17">
    <location>
        <begin position="32"/>
        <end position="39"/>
    </location>
    <ligand>
        <name>ATP</name>
        <dbReference type="ChEBI" id="CHEBI:30616"/>
    </ligand>
</feature>
<dbReference type="Gene3D" id="1.10.8.280">
    <property type="entry name" value="ABC transporter ATPase domain-like"/>
    <property type="match status" value="1"/>
</dbReference>
<dbReference type="PANTHER" id="PTHR43152">
    <property type="entry name" value="UVRABC SYSTEM PROTEIN A"/>
    <property type="match status" value="1"/>
</dbReference>
<accession>A0A2T5GM88</accession>
<evidence type="ECO:0000256" key="12">
    <source>
        <dbReference type="ARBA" id="ARBA00023125"/>
    </source>
</evidence>
<keyword evidence="9 17" id="KW-0862">Zinc</keyword>
<dbReference type="Pfam" id="PF17760">
    <property type="entry name" value="UvrA_inter"/>
    <property type="match status" value="1"/>
</dbReference>
<evidence type="ECO:0000313" key="20">
    <source>
        <dbReference type="Proteomes" id="UP000244189"/>
    </source>
</evidence>
<dbReference type="Gene3D" id="3.40.50.300">
    <property type="entry name" value="P-loop containing nucleotide triphosphate hydrolases"/>
    <property type="match status" value="3"/>
</dbReference>
<dbReference type="CDD" id="cd03271">
    <property type="entry name" value="ABC_UvrA_II"/>
    <property type="match status" value="1"/>
</dbReference>
<evidence type="ECO:0000256" key="14">
    <source>
        <dbReference type="ARBA" id="ARBA00038000"/>
    </source>
</evidence>
<evidence type="ECO:0000256" key="5">
    <source>
        <dbReference type="ARBA" id="ARBA00022741"/>
    </source>
</evidence>
<dbReference type="InterPro" id="IPR004602">
    <property type="entry name" value="UvrA"/>
</dbReference>
<keyword evidence="13 17" id="KW-0234">DNA repair</keyword>
<feature type="domain" description="ABC transporter" evidence="18">
    <location>
        <begin position="345"/>
        <end position="606"/>
    </location>
</feature>
<dbReference type="GO" id="GO:0016887">
    <property type="term" value="F:ATP hydrolysis activity"/>
    <property type="evidence" value="ECO:0007669"/>
    <property type="project" value="InterPro"/>
</dbReference>
<dbReference type="HAMAP" id="MF_00205">
    <property type="entry name" value="UvrA"/>
    <property type="match status" value="1"/>
</dbReference>
<evidence type="ECO:0000256" key="16">
    <source>
        <dbReference type="ARBA" id="ARBA00042156"/>
    </source>
</evidence>
<protein>
    <recommendedName>
        <fullName evidence="15 17">UvrABC system protein A</fullName>
        <shortName evidence="17">UvrA protein</shortName>
    </recommendedName>
    <alternativeName>
        <fullName evidence="16 17">Excinuclease ABC subunit A</fullName>
    </alternativeName>
</protein>
<dbReference type="InterPro" id="IPR027417">
    <property type="entry name" value="P-loop_NTPase"/>
</dbReference>
<comment type="subunit">
    <text evidence="17">Forms a heterotetramer with UvrB during the search for lesions.</text>
</comment>
<dbReference type="Pfam" id="PF17755">
    <property type="entry name" value="UvrA_DNA-bind"/>
    <property type="match status" value="1"/>
</dbReference>
<feature type="zinc finger region" description="C4-type" evidence="17">
    <location>
        <begin position="757"/>
        <end position="783"/>
    </location>
</feature>
<sequence>MLTKISVRGAREHNLKDVDIDIPRDTLTVITGLSGSGKSSLAFDTIYAEGQRRYVESLSAYARQFLELMQKPDVDHIEGLSPAISIEQKTTSRNPRSTVATVTEIYDYMRLLWARVGIPYSPATGEPIAAQTVSQMVDRVMALPEGTRLYLLAPVVRGRKGEYRKELAEWQKAGFTRVRIDGTIHDIDEAPALDKKYKHDIEVVVDRLVVGGEIATRLAESFETALKLAEGLAYVDPADPVEPHTPKSEILGSNAPDGRIVFSEKFACPVSGFTISEIEPRLFSFNAPQGACPACDGLGEKLLFDEDLVVPNHMLSIKKGAVVPWAKSNPPSPYYMQVLGSLAREYKFDIETPWSDLPEEVQRVILHGSKGKPVTLTFIDGKKKYDVSKPFEGVIGNLNRRLLQTESAWMREELNKYQSAAPCEVCAGARLKPEALAVKIAMKDISYATHLSVVDALQFFTDMPQHLGDQQNAIAERILKEIVERLGFLNNVGLDYLNLDRTSGTLSGGESQRIRLASQIGSGLSGVLYVLDEPSIGLHQRDNDMLLKTLRRLRDLGNTVLVVEHDEDAIRTADYIIDMGPGAGVRGGQVVAQGTLKQILKSKGSITADYLNGTREVPVPATRRKGNGKKLTVHNATANNLTGVTASIPLGTFTCVTGVSGSGKSSFTIDTLYAAAARELNGARIVQGKHDKITGLQYLDKVIDIDQSPIGRTPRSNPATYTGSFTQIRDWFAGLPESQARGYKPGRFSFNVKGGRCEACQGDGVLKIEMHFLPDVYVQCDVCHGARYNRETLEVKFKGHSIADVLDMTVEDAAEFFKAVPPIRDKMAMLVEVGLGYVKVGQQATTLSGGEAQRVKLAKELSRRATGNTLYILDEPTTGLHFEDVRKLLEVLHALVEQGNTVVVIEHNLDVIKTADWVLDLGPEGGVKGGEIVAEGTPEKVAKAKGSFTGKYLAPLLEKRVELGQGS</sequence>
<dbReference type="PROSITE" id="PS00211">
    <property type="entry name" value="ABC_TRANSPORTER_1"/>
    <property type="match status" value="2"/>
</dbReference>
<dbReference type="AlphaFoldDB" id="A0A2T5GM88"/>
<dbReference type="FunFam" id="1.20.1580.10:FF:000002">
    <property type="entry name" value="UvrABC system protein A"/>
    <property type="match status" value="1"/>
</dbReference>